<evidence type="ECO:0000313" key="3">
    <source>
        <dbReference type="Proteomes" id="UP000076727"/>
    </source>
</evidence>
<sequence>MTTTTTTFTLDDGAAKDDHKEETEERREGVVFVDKTYVDGAALEPAVAKPSPRLSTVAS</sequence>
<evidence type="ECO:0000256" key="1">
    <source>
        <dbReference type="SAM" id="MobiDB-lite"/>
    </source>
</evidence>
<reference evidence="2 3" key="1">
    <citation type="journal article" date="2016" name="Mol. Biol. Evol.">
        <title>Comparative Genomics of Early-Diverging Mushroom-Forming Fungi Provides Insights into the Origins of Lignocellulose Decay Capabilities.</title>
        <authorList>
            <person name="Nagy L.G."/>
            <person name="Riley R."/>
            <person name="Tritt A."/>
            <person name="Adam C."/>
            <person name="Daum C."/>
            <person name="Floudas D."/>
            <person name="Sun H."/>
            <person name="Yadav J.S."/>
            <person name="Pangilinan J."/>
            <person name="Larsson K.H."/>
            <person name="Matsuura K."/>
            <person name="Barry K."/>
            <person name="Labutti K."/>
            <person name="Kuo R."/>
            <person name="Ohm R.A."/>
            <person name="Bhattacharya S.S."/>
            <person name="Shirouzu T."/>
            <person name="Yoshinaga Y."/>
            <person name="Martin F.M."/>
            <person name="Grigoriev I.V."/>
            <person name="Hibbett D.S."/>
        </authorList>
    </citation>
    <scope>NUCLEOTIDE SEQUENCE [LARGE SCALE GENOMIC DNA]</scope>
    <source>
        <strain evidence="2 3">L-15889</strain>
    </source>
</reference>
<keyword evidence="3" id="KW-1185">Reference proteome</keyword>
<feature type="region of interest" description="Disordered" evidence="1">
    <location>
        <begin position="1"/>
        <end position="28"/>
    </location>
</feature>
<name>A0A165MGI3_9APHY</name>
<dbReference type="EMBL" id="KV429102">
    <property type="protein sequence ID" value="KZT65654.1"/>
    <property type="molecule type" value="Genomic_DNA"/>
</dbReference>
<dbReference type="Proteomes" id="UP000076727">
    <property type="component" value="Unassembled WGS sequence"/>
</dbReference>
<gene>
    <name evidence="2" type="ORF">DAEQUDRAFT_731216</name>
</gene>
<organism evidence="2 3">
    <name type="scientific">Daedalea quercina L-15889</name>
    <dbReference type="NCBI Taxonomy" id="1314783"/>
    <lineage>
        <taxon>Eukaryota</taxon>
        <taxon>Fungi</taxon>
        <taxon>Dikarya</taxon>
        <taxon>Basidiomycota</taxon>
        <taxon>Agaricomycotina</taxon>
        <taxon>Agaricomycetes</taxon>
        <taxon>Polyporales</taxon>
        <taxon>Fomitopsis</taxon>
    </lineage>
</organism>
<dbReference type="AlphaFoldDB" id="A0A165MGI3"/>
<proteinExistence type="predicted"/>
<accession>A0A165MGI3</accession>
<feature type="compositionally biased region" description="Basic and acidic residues" evidence="1">
    <location>
        <begin position="13"/>
        <end position="28"/>
    </location>
</feature>
<protein>
    <submittedName>
        <fullName evidence="2">Uncharacterized protein</fullName>
    </submittedName>
</protein>
<evidence type="ECO:0000313" key="2">
    <source>
        <dbReference type="EMBL" id="KZT65654.1"/>
    </source>
</evidence>